<sequence>MGSTGMVPRSHCARSSRVCRRGWWFAVPLPPPEPNRAVRPHSDTSLTATTSNVAALRARGTFATYHLRERPRRGARLKYLVKFHPYGSFLDDARKGKLPNYAVVEQRYIDSKATPANDDHPSHDMYQGQVLVKEVYETLRVSPQWNKTLLIITYDKNGGFYNHVPTPVSGVPSPDGIVGPESFNFRLRQTAPALPFKTTTTILKNIPQKNLQKHIELDRPLDCHSSPIIERGCLLQRDKSI</sequence>
<dbReference type="GO" id="GO:0009395">
    <property type="term" value="P:phospholipid catabolic process"/>
    <property type="evidence" value="ECO:0007669"/>
    <property type="project" value="TreeGrafter"/>
</dbReference>
<comment type="caution">
    <text evidence="2">The sequence shown here is derived from an EMBL/GenBank/DDBJ whole genome shotgun (WGS) entry which is preliminary data.</text>
</comment>
<gene>
    <name evidence="2" type="ORF">H6P81_017612</name>
</gene>
<dbReference type="AlphaFoldDB" id="A0AAV7DZ43"/>
<dbReference type="PANTHER" id="PTHR31956">
    <property type="entry name" value="NON-SPECIFIC PHOSPHOLIPASE C4-RELATED"/>
    <property type="match status" value="1"/>
</dbReference>
<dbReference type="GO" id="GO:0016788">
    <property type="term" value="F:hydrolase activity, acting on ester bonds"/>
    <property type="evidence" value="ECO:0007669"/>
    <property type="project" value="InterPro"/>
</dbReference>
<dbReference type="Gene3D" id="3.40.720.10">
    <property type="entry name" value="Alkaline Phosphatase, subunit A"/>
    <property type="match status" value="1"/>
</dbReference>
<dbReference type="PANTHER" id="PTHR31956:SF26">
    <property type="entry name" value="NON-SPECIFIC PHOSPHOLIPASE C2"/>
    <property type="match status" value="1"/>
</dbReference>
<proteinExistence type="predicted"/>
<protein>
    <submittedName>
        <fullName evidence="2">Uncharacterized protein</fullName>
    </submittedName>
</protein>
<dbReference type="Pfam" id="PF04185">
    <property type="entry name" value="Phosphoesterase"/>
    <property type="match status" value="1"/>
</dbReference>
<evidence type="ECO:0000313" key="2">
    <source>
        <dbReference type="EMBL" id="KAG9441758.1"/>
    </source>
</evidence>
<reference evidence="2 3" key="1">
    <citation type="submission" date="2021-07" db="EMBL/GenBank/DDBJ databases">
        <title>The Aristolochia fimbriata genome: insights into angiosperm evolution, floral development and chemical biosynthesis.</title>
        <authorList>
            <person name="Jiao Y."/>
        </authorList>
    </citation>
    <scope>NUCLEOTIDE SEQUENCE [LARGE SCALE GENOMIC DNA]</scope>
    <source>
        <strain evidence="2">IBCAS-2021</strain>
        <tissue evidence="2">Leaf</tissue>
    </source>
</reference>
<dbReference type="InterPro" id="IPR017850">
    <property type="entry name" value="Alkaline_phosphatase_core_sf"/>
</dbReference>
<evidence type="ECO:0000256" key="1">
    <source>
        <dbReference type="ARBA" id="ARBA00022801"/>
    </source>
</evidence>
<name>A0AAV7DZ43_ARIFI</name>
<keyword evidence="1" id="KW-0378">Hydrolase</keyword>
<dbReference type="InterPro" id="IPR007312">
    <property type="entry name" value="Phosphoesterase"/>
</dbReference>
<evidence type="ECO:0000313" key="3">
    <source>
        <dbReference type="Proteomes" id="UP000825729"/>
    </source>
</evidence>
<keyword evidence="3" id="KW-1185">Reference proteome</keyword>
<dbReference type="EMBL" id="JAINDJ010000007">
    <property type="protein sequence ID" value="KAG9441758.1"/>
    <property type="molecule type" value="Genomic_DNA"/>
</dbReference>
<dbReference type="Proteomes" id="UP000825729">
    <property type="component" value="Unassembled WGS sequence"/>
</dbReference>
<organism evidence="2 3">
    <name type="scientific">Aristolochia fimbriata</name>
    <name type="common">White veined hardy Dutchman's pipe vine</name>
    <dbReference type="NCBI Taxonomy" id="158543"/>
    <lineage>
        <taxon>Eukaryota</taxon>
        <taxon>Viridiplantae</taxon>
        <taxon>Streptophyta</taxon>
        <taxon>Embryophyta</taxon>
        <taxon>Tracheophyta</taxon>
        <taxon>Spermatophyta</taxon>
        <taxon>Magnoliopsida</taxon>
        <taxon>Magnoliidae</taxon>
        <taxon>Piperales</taxon>
        <taxon>Aristolochiaceae</taxon>
        <taxon>Aristolochia</taxon>
    </lineage>
</organism>
<accession>A0AAV7DZ43</accession>